<accession>A0A5U8SVY2</accession>
<organism evidence="1">
    <name type="scientific">Salmonella enterica subsp. enterica serovar Chester</name>
    <dbReference type="NCBI Taxonomy" id="149386"/>
    <lineage>
        <taxon>Bacteria</taxon>
        <taxon>Pseudomonadati</taxon>
        <taxon>Pseudomonadota</taxon>
        <taxon>Gammaproteobacteria</taxon>
        <taxon>Enterobacterales</taxon>
        <taxon>Enterobacteriaceae</taxon>
        <taxon>Salmonella</taxon>
    </lineage>
</organism>
<name>A0A5U8SVY2_SALET</name>
<gene>
    <name evidence="1" type="ORF">DS524_29110</name>
</gene>
<feature type="non-terminal residue" evidence="1">
    <location>
        <position position="287"/>
    </location>
</feature>
<comment type="caution">
    <text evidence="1">The sequence shown here is derived from an EMBL/GenBank/DDBJ whole genome shotgun (WGS) entry which is preliminary data.</text>
</comment>
<dbReference type="Gene3D" id="2.160.20.160">
    <property type="match status" value="1"/>
</dbReference>
<sequence length="287" mass="29589">HSVVDLTALRNDFSFTNSGTVTAGASGMAVDAHQNSNIRFTNGGTISGKSVLGGGNNTIALSGNTSDIATGHGDNTIEMLGKAVTGILTAGNGNNTVTLNGGTKLQTGTVGNGQNNVILKNVSEAQSDALFGNLKAGSGKQDALTLQGKASHYVLQDSSKISGFEKLNIEEGRFELRNTDITLNELTADDGITVKQGGELFINQNKADTFAHQLQGDGLVTTSTAGQAFDFNNKSAAFAGDNFTGTLRLTNGTFDIAGDNTRALQKSRLDIGDKSVATVRAGVGTQS</sequence>
<protein>
    <submittedName>
        <fullName evidence="1">Autotransporter outer membrane beta-barrel domain-containing protein</fullName>
    </submittedName>
</protein>
<proteinExistence type="predicted"/>
<feature type="non-terminal residue" evidence="1">
    <location>
        <position position="1"/>
    </location>
</feature>
<dbReference type="AlphaFoldDB" id="A0A5U8SVY2"/>
<dbReference type="EMBL" id="AAGUAT010000392">
    <property type="protein sequence ID" value="EBR9859796.1"/>
    <property type="molecule type" value="Genomic_DNA"/>
</dbReference>
<evidence type="ECO:0000313" key="1">
    <source>
        <dbReference type="EMBL" id="EBR9859796.1"/>
    </source>
</evidence>
<reference evidence="1" key="1">
    <citation type="submission" date="2018-07" db="EMBL/GenBank/DDBJ databases">
        <authorList>
            <person name="Ashton P.M."/>
            <person name="Dallman T."/>
            <person name="Nair S."/>
            <person name="De Pinna E."/>
            <person name="Peters T."/>
            <person name="Grant K."/>
        </authorList>
    </citation>
    <scope>NUCLEOTIDE SEQUENCE</scope>
    <source>
        <strain evidence="1">296838</strain>
    </source>
</reference>